<dbReference type="EMBL" id="UYRW01004434">
    <property type="protein sequence ID" value="VDM92663.1"/>
    <property type="molecule type" value="Genomic_DNA"/>
</dbReference>
<proteinExistence type="predicted"/>
<sequence>MTDVKSSLLDGIETIVSDGNEKNIELDSDAEHNKESFADFCKRQMGNVLYFLMEDWCLSAMLGIITAILSVVMDICIEKLQHSKISFNRHYQILNMSTKFS</sequence>
<dbReference type="AlphaFoldDB" id="A0A182EMF9"/>
<feature type="transmembrane region" description="Helical" evidence="1">
    <location>
        <begin position="58"/>
        <end position="77"/>
    </location>
</feature>
<dbReference type="WBParaSite" id="nOo.2.0.1.t09305-RA">
    <property type="protein sequence ID" value="nOo.2.0.1.t09305-RA"/>
    <property type="gene ID" value="nOo.2.0.1.g09305"/>
</dbReference>
<keyword evidence="3" id="KW-1185">Reference proteome</keyword>
<evidence type="ECO:0000313" key="3">
    <source>
        <dbReference type="Proteomes" id="UP000271087"/>
    </source>
</evidence>
<reference evidence="4" key="1">
    <citation type="submission" date="2016-06" db="UniProtKB">
        <authorList>
            <consortium name="WormBaseParasite"/>
        </authorList>
    </citation>
    <scope>IDENTIFICATION</scope>
</reference>
<keyword evidence="1" id="KW-0472">Membrane</keyword>
<name>A0A182EMF9_ONCOC</name>
<dbReference type="STRING" id="42157.A0A182EMF9"/>
<keyword evidence="1" id="KW-0812">Transmembrane</keyword>
<dbReference type="OrthoDB" id="5841889at2759"/>
<evidence type="ECO:0000313" key="2">
    <source>
        <dbReference type="EMBL" id="VDM92663.1"/>
    </source>
</evidence>
<evidence type="ECO:0000313" key="4">
    <source>
        <dbReference type="WBParaSite" id="nOo.2.0.1.t09305-RA"/>
    </source>
</evidence>
<gene>
    <name evidence="2" type="ORF">NOO_LOCUS9305</name>
</gene>
<reference evidence="2 3" key="2">
    <citation type="submission" date="2018-08" db="EMBL/GenBank/DDBJ databases">
        <authorList>
            <person name="Laetsch R D."/>
            <person name="Stevens L."/>
            <person name="Kumar S."/>
            <person name="Blaxter L. M."/>
        </authorList>
    </citation>
    <scope>NUCLEOTIDE SEQUENCE [LARGE SCALE GENOMIC DNA]</scope>
</reference>
<keyword evidence="1" id="KW-1133">Transmembrane helix</keyword>
<dbReference type="Proteomes" id="UP000271087">
    <property type="component" value="Unassembled WGS sequence"/>
</dbReference>
<organism evidence="4">
    <name type="scientific">Onchocerca ochengi</name>
    <name type="common">Filarial nematode worm</name>
    <dbReference type="NCBI Taxonomy" id="42157"/>
    <lineage>
        <taxon>Eukaryota</taxon>
        <taxon>Metazoa</taxon>
        <taxon>Ecdysozoa</taxon>
        <taxon>Nematoda</taxon>
        <taxon>Chromadorea</taxon>
        <taxon>Rhabditida</taxon>
        <taxon>Spirurina</taxon>
        <taxon>Spiruromorpha</taxon>
        <taxon>Filarioidea</taxon>
        <taxon>Onchocercidae</taxon>
        <taxon>Onchocerca</taxon>
    </lineage>
</organism>
<dbReference type="Gene3D" id="1.10.3080.10">
    <property type="entry name" value="Clc chloride channel"/>
    <property type="match status" value="1"/>
</dbReference>
<accession>A0A182EMF9</accession>
<evidence type="ECO:0000256" key="1">
    <source>
        <dbReference type="SAM" id="Phobius"/>
    </source>
</evidence>
<protein>
    <submittedName>
        <fullName evidence="4">ABC transmembrane type-1 domain-containing protein</fullName>
    </submittedName>
</protein>